<sequence>MAFSIRYKPLFEVNIYHLFFLDKGNDEYLSMTGQEKDKQDTDYNISDTINIVPTSESLQKIAGRGLIFRANEFGFSVWSKVSSADDAEPFIALDDTLELTFLLKLRDGMFFNYTRLDLENTDKLFYFSNKIPDTEPGTFPLINRSGELVAVNDNSVLSDDGASDALQKISASEKNNLFGLVSIWMKGDVAALDVTDVTGHIPDPYQSFELLFKPRKTTWRYIFDTDQTVVGADDVEVENGNPKTLTSKTEQPLTQRGFVSLEHGGVELPNPDYKLIKPDSTANKIYSEVYM</sequence>
<organism evidence="1 2">
    <name type="scientific">Saccharicrinis carchari</name>
    <dbReference type="NCBI Taxonomy" id="1168039"/>
    <lineage>
        <taxon>Bacteria</taxon>
        <taxon>Pseudomonadati</taxon>
        <taxon>Bacteroidota</taxon>
        <taxon>Bacteroidia</taxon>
        <taxon>Marinilabiliales</taxon>
        <taxon>Marinilabiliaceae</taxon>
        <taxon>Saccharicrinis</taxon>
    </lineage>
</organism>
<gene>
    <name evidence="1" type="ORF">SAMN06265379_10416</name>
</gene>
<dbReference type="RefSeq" id="WP_142533183.1">
    <property type="nucleotide sequence ID" value="NZ_FXTB01000004.1"/>
</dbReference>
<reference evidence="1 2" key="1">
    <citation type="submission" date="2017-05" db="EMBL/GenBank/DDBJ databases">
        <authorList>
            <person name="Varghese N."/>
            <person name="Submissions S."/>
        </authorList>
    </citation>
    <scope>NUCLEOTIDE SEQUENCE [LARGE SCALE GENOMIC DNA]</scope>
    <source>
        <strain evidence="1 2">DSM 27040</strain>
    </source>
</reference>
<dbReference type="AlphaFoldDB" id="A0A521CX98"/>
<dbReference type="EMBL" id="FXTB01000004">
    <property type="protein sequence ID" value="SMO64073.1"/>
    <property type="molecule type" value="Genomic_DNA"/>
</dbReference>
<evidence type="ECO:0000313" key="2">
    <source>
        <dbReference type="Proteomes" id="UP000319040"/>
    </source>
</evidence>
<protein>
    <submittedName>
        <fullName evidence="1">Uncharacterized protein</fullName>
    </submittedName>
</protein>
<name>A0A521CX98_SACCC</name>
<keyword evidence="2" id="KW-1185">Reference proteome</keyword>
<proteinExistence type="predicted"/>
<dbReference type="OrthoDB" id="5177801at2"/>
<dbReference type="Proteomes" id="UP000319040">
    <property type="component" value="Unassembled WGS sequence"/>
</dbReference>
<accession>A0A521CX98</accession>
<evidence type="ECO:0000313" key="1">
    <source>
        <dbReference type="EMBL" id="SMO64073.1"/>
    </source>
</evidence>